<dbReference type="GO" id="GO:0004198">
    <property type="term" value="F:calcium-dependent cysteine-type endopeptidase activity"/>
    <property type="evidence" value="ECO:0007669"/>
    <property type="project" value="InterPro"/>
</dbReference>
<proteinExistence type="inferred from homology"/>
<evidence type="ECO:0000256" key="2">
    <source>
        <dbReference type="PIRSR" id="PIRSR622684-1"/>
    </source>
</evidence>
<gene>
    <name evidence="6" type="primary">Calpain-15</name>
    <name evidence="6" type="ORF">Cadr_000014229</name>
</gene>
<dbReference type="EMBL" id="JWIN03000013">
    <property type="protein sequence ID" value="KAB1269122.1"/>
    <property type="molecule type" value="Genomic_DNA"/>
</dbReference>
<dbReference type="AlphaFoldDB" id="A0A5N4DDB2"/>
<dbReference type="SUPFAM" id="SSF54001">
    <property type="entry name" value="Cysteine proteinases"/>
    <property type="match status" value="1"/>
</dbReference>
<name>A0A5N4DDB2_CAMDR</name>
<sequence length="331" mass="37243">MFHTLWPSNIWQGLLRICWFLSALAVLAEWPDLFEWLMVTCSLYAESAHRKAQAKLHGSYFDLQARRAIQGLETLTGAPCDSLAFQVGSTNRHKEPVDSDLIQARMLSSKGAGGQYNAVYGSQGLHPRHAYSILDVRDVQGSRLLCLQSPWGHCSWNGSWSNKWPHWLGTPVGTQLRLHSRSEGVFWMEYSDLIRGPASAITLLTESRGVWQEGHECLTCYYLMHGWARLVVFMENWQHKSHLHVQSDCSDSFNEVSTCGRLCTQDHVLPLNMQVLVILSQLESHIGFSITLRLVHRKAAQAFLSDRTASGGSHSPPLTSEVNRLLGPQPL</sequence>
<dbReference type="InterPro" id="IPR001300">
    <property type="entry name" value="Peptidase_C2_calpain_cat"/>
</dbReference>
<comment type="caution">
    <text evidence="6">The sequence shown here is derived from an EMBL/GenBank/DDBJ whole genome shotgun (WGS) entry which is preliminary data.</text>
</comment>
<evidence type="ECO:0000313" key="6">
    <source>
        <dbReference type="EMBL" id="KAB1269122.1"/>
    </source>
</evidence>
<accession>A0A5N4DDB2</accession>
<evidence type="ECO:0000313" key="7">
    <source>
        <dbReference type="Proteomes" id="UP000299084"/>
    </source>
</evidence>
<dbReference type="PROSITE" id="PS50203">
    <property type="entry name" value="CALPAIN_CAT"/>
    <property type="match status" value="1"/>
</dbReference>
<dbReference type="InterPro" id="IPR038765">
    <property type="entry name" value="Papain-like_cys_pep_sf"/>
</dbReference>
<feature type="region of interest" description="Disordered" evidence="4">
    <location>
        <begin position="306"/>
        <end position="331"/>
    </location>
</feature>
<comment type="caution">
    <text evidence="3">Lacks conserved residue(s) required for the propagation of feature annotation.</text>
</comment>
<keyword evidence="7" id="KW-1185">Reference proteome</keyword>
<feature type="active site" evidence="2">
    <location>
        <position position="129"/>
    </location>
</feature>
<dbReference type="InterPro" id="IPR022684">
    <property type="entry name" value="Calpain_cysteine_protease"/>
</dbReference>
<evidence type="ECO:0000256" key="4">
    <source>
        <dbReference type="SAM" id="MobiDB-lite"/>
    </source>
</evidence>
<dbReference type="GO" id="GO:0006508">
    <property type="term" value="P:proteolysis"/>
    <property type="evidence" value="ECO:0007669"/>
    <property type="project" value="InterPro"/>
</dbReference>
<protein>
    <submittedName>
        <fullName evidence="6">Calpain-15</fullName>
    </submittedName>
</protein>
<comment type="similarity">
    <text evidence="1">Belongs to the peptidase C2 family.</text>
</comment>
<evidence type="ECO:0000256" key="1">
    <source>
        <dbReference type="ARBA" id="ARBA00007623"/>
    </source>
</evidence>
<dbReference type="Pfam" id="PF00648">
    <property type="entry name" value="Peptidase_C2"/>
    <property type="match status" value="1"/>
</dbReference>
<feature type="compositionally biased region" description="Polar residues" evidence="4">
    <location>
        <begin position="307"/>
        <end position="322"/>
    </location>
</feature>
<evidence type="ECO:0000256" key="3">
    <source>
        <dbReference type="PROSITE-ProRule" id="PRU00239"/>
    </source>
</evidence>
<evidence type="ECO:0000259" key="5">
    <source>
        <dbReference type="PROSITE" id="PS50203"/>
    </source>
</evidence>
<dbReference type="Proteomes" id="UP000299084">
    <property type="component" value="Unassembled WGS sequence"/>
</dbReference>
<organism evidence="6 7">
    <name type="scientific">Camelus dromedarius</name>
    <name type="common">Dromedary</name>
    <name type="synonym">Arabian camel</name>
    <dbReference type="NCBI Taxonomy" id="9838"/>
    <lineage>
        <taxon>Eukaryota</taxon>
        <taxon>Metazoa</taxon>
        <taxon>Chordata</taxon>
        <taxon>Craniata</taxon>
        <taxon>Vertebrata</taxon>
        <taxon>Euteleostomi</taxon>
        <taxon>Mammalia</taxon>
        <taxon>Eutheria</taxon>
        <taxon>Laurasiatheria</taxon>
        <taxon>Artiodactyla</taxon>
        <taxon>Tylopoda</taxon>
        <taxon>Camelidae</taxon>
        <taxon>Camelus</taxon>
    </lineage>
</organism>
<dbReference type="GO" id="GO:0005737">
    <property type="term" value="C:cytoplasm"/>
    <property type="evidence" value="ECO:0007669"/>
    <property type="project" value="TreeGrafter"/>
</dbReference>
<dbReference type="Gene3D" id="3.90.70.10">
    <property type="entry name" value="Cysteine proteinases"/>
    <property type="match status" value="1"/>
</dbReference>
<dbReference type="SMART" id="SM00230">
    <property type="entry name" value="CysPc"/>
    <property type="match status" value="1"/>
</dbReference>
<reference evidence="6 7" key="1">
    <citation type="journal article" date="2019" name="Mol. Ecol. Resour.">
        <title>Improving Illumina assemblies with Hi-C and long reads: an example with the North African dromedary.</title>
        <authorList>
            <person name="Elbers J.P."/>
            <person name="Rogers M.F."/>
            <person name="Perelman P.L."/>
            <person name="Proskuryakova A.A."/>
            <person name="Serdyukova N.A."/>
            <person name="Johnson W.E."/>
            <person name="Horin P."/>
            <person name="Corander J."/>
            <person name="Murphy D."/>
            <person name="Burger P.A."/>
        </authorList>
    </citation>
    <scope>NUCLEOTIDE SEQUENCE [LARGE SCALE GENOMIC DNA]</scope>
    <source>
        <strain evidence="6">Drom800</strain>
        <tissue evidence="6">Blood</tissue>
    </source>
</reference>
<feature type="domain" description="Calpain catalytic" evidence="5">
    <location>
        <begin position="50"/>
        <end position="195"/>
    </location>
</feature>
<dbReference type="PANTHER" id="PTHR10183">
    <property type="entry name" value="CALPAIN"/>
    <property type="match status" value="1"/>
</dbReference>
<dbReference type="PANTHER" id="PTHR10183:SF382">
    <property type="entry name" value="CALPAIN-15"/>
    <property type="match status" value="1"/>
</dbReference>